<organism evidence="1 2">
    <name type="scientific">Mytilus edulis</name>
    <name type="common">Blue mussel</name>
    <dbReference type="NCBI Taxonomy" id="6550"/>
    <lineage>
        <taxon>Eukaryota</taxon>
        <taxon>Metazoa</taxon>
        <taxon>Spiralia</taxon>
        <taxon>Lophotrochozoa</taxon>
        <taxon>Mollusca</taxon>
        <taxon>Bivalvia</taxon>
        <taxon>Autobranchia</taxon>
        <taxon>Pteriomorphia</taxon>
        <taxon>Mytilida</taxon>
        <taxon>Mytiloidea</taxon>
        <taxon>Mytilidae</taxon>
        <taxon>Mytilinae</taxon>
        <taxon>Mytilus</taxon>
    </lineage>
</organism>
<dbReference type="EMBL" id="CAJPWZ010001577">
    <property type="protein sequence ID" value="CAG2217828.1"/>
    <property type="molecule type" value="Genomic_DNA"/>
</dbReference>
<keyword evidence="2" id="KW-1185">Reference proteome</keyword>
<reference evidence="1" key="1">
    <citation type="submission" date="2021-03" db="EMBL/GenBank/DDBJ databases">
        <authorList>
            <person name="Bekaert M."/>
        </authorList>
    </citation>
    <scope>NUCLEOTIDE SEQUENCE</scope>
</reference>
<dbReference type="AlphaFoldDB" id="A0A8S3SI74"/>
<evidence type="ECO:0000313" key="1">
    <source>
        <dbReference type="EMBL" id="CAG2217828.1"/>
    </source>
</evidence>
<comment type="caution">
    <text evidence="1">The sequence shown here is derived from an EMBL/GenBank/DDBJ whole genome shotgun (WGS) entry which is preliminary data.</text>
</comment>
<proteinExistence type="predicted"/>
<evidence type="ECO:0000313" key="2">
    <source>
        <dbReference type="Proteomes" id="UP000683360"/>
    </source>
</evidence>
<name>A0A8S3SI74_MYTED</name>
<protein>
    <submittedName>
        <fullName evidence="1">Uncharacterized protein</fullName>
    </submittedName>
</protein>
<dbReference type="Proteomes" id="UP000683360">
    <property type="component" value="Unassembled WGS sequence"/>
</dbReference>
<gene>
    <name evidence="1" type="ORF">MEDL_31518</name>
</gene>
<sequence length="203" mass="23958">MSELADLRENGTYYVFWDHNYFEKKFENEIAEYFSKYGFNSNNDKFVRMMYDQFVSYDDEQITDEESEDDDIEKCTDEATNQENAVENCGVNGKRVVFDNYPGDEFIVNANGMIIQSQVIIRCIKKTFGDPMEVSTFNSRLYKFLSYFKFHSNRWWTPATLIELLKLKFKTLLDGIDPEQGSASSDYLDYSDDSDSEFEYWNV</sequence>
<accession>A0A8S3SI74</accession>